<keyword evidence="3" id="KW-1185">Reference proteome</keyword>
<dbReference type="KEGG" id="faf:OE104_10755"/>
<gene>
    <name evidence="2" type="ORF">OE104_10755</name>
</gene>
<dbReference type="SUPFAM" id="SSF159888">
    <property type="entry name" value="YdhG-like"/>
    <property type="match status" value="1"/>
</dbReference>
<feature type="domain" description="YdhG-like" evidence="1">
    <location>
        <begin position="15"/>
        <end position="131"/>
    </location>
</feature>
<evidence type="ECO:0000313" key="2">
    <source>
        <dbReference type="EMBL" id="WAA09066.1"/>
    </source>
</evidence>
<evidence type="ECO:0000313" key="3">
    <source>
        <dbReference type="Proteomes" id="UP001164718"/>
    </source>
</evidence>
<dbReference type="AlphaFoldDB" id="A0A9E8LT53"/>
<reference evidence="2" key="1">
    <citation type="submission" date="2022-09" db="EMBL/GenBank/DDBJ databases">
        <title>Complete Genomes of Fervidibacillus albus and Fervidibacillus halotolerans isolated from tidal flat sediments.</title>
        <authorList>
            <person name="Kwon K.K."/>
            <person name="Yang S.-H."/>
            <person name="Park M.J."/>
            <person name="Oh H.-M."/>
        </authorList>
    </citation>
    <scope>NUCLEOTIDE SEQUENCE</scope>
    <source>
        <strain evidence="2">MEBiC13591</strain>
    </source>
</reference>
<dbReference type="InterPro" id="IPR014922">
    <property type="entry name" value="YdhG-like"/>
</dbReference>
<dbReference type="Gene3D" id="3.90.1150.200">
    <property type="match status" value="1"/>
</dbReference>
<dbReference type="Pfam" id="PF08818">
    <property type="entry name" value="DUF1801"/>
    <property type="match status" value="1"/>
</dbReference>
<dbReference type="Proteomes" id="UP001164718">
    <property type="component" value="Chromosome"/>
</dbReference>
<sequence>MNEVDQYMENVDEKWKDAFIQLKNVIDENIPKGFELVMQYGMPSYVVPLTKYPNGYHCNKDTPLPFLSFAAQKRYIALYHSGIYGDPQLLNWFQNEYPKHMDTKLNMGKSCIRFTNPKKIPYSLIGELVSKMSVEQWIRIYEKNVNQTTKK</sequence>
<evidence type="ECO:0000259" key="1">
    <source>
        <dbReference type="Pfam" id="PF08818"/>
    </source>
</evidence>
<organism evidence="2 3">
    <name type="scientific">Fervidibacillus albus</name>
    <dbReference type="NCBI Taxonomy" id="2980026"/>
    <lineage>
        <taxon>Bacteria</taxon>
        <taxon>Bacillati</taxon>
        <taxon>Bacillota</taxon>
        <taxon>Bacilli</taxon>
        <taxon>Bacillales</taxon>
        <taxon>Bacillaceae</taxon>
        <taxon>Fervidibacillus</taxon>
    </lineage>
</organism>
<dbReference type="EMBL" id="CP106878">
    <property type="protein sequence ID" value="WAA09066.1"/>
    <property type="molecule type" value="Genomic_DNA"/>
</dbReference>
<protein>
    <submittedName>
        <fullName evidence="2">DUF1801 domain-containing protein</fullName>
    </submittedName>
</protein>
<accession>A0A9E8LT53</accession>
<dbReference type="RefSeq" id="WP_275416851.1">
    <property type="nucleotide sequence ID" value="NZ_CP106878.1"/>
</dbReference>
<name>A0A9E8LT53_9BACI</name>
<proteinExistence type="predicted"/>